<dbReference type="Pfam" id="PF00990">
    <property type="entry name" value="GGDEF"/>
    <property type="match status" value="1"/>
</dbReference>
<dbReference type="GO" id="GO:0003824">
    <property type="term" value="F:catalytic activity"/>
    <property type="evidence" value="ECO:0007669"/>
    <property type="project" value="UniProtKB-ARBA"/>
</dbReference>
<dbReference type="PROSITE" id="PS50887">
    <property type="entry name" value="GGDEF"/>
    <property type="match status" value="1"/>
</dbReference>
<dbReference type="Pfam" id="PF21623">
    <property type="entry name" value="HK_sensor_dom_bact"/>
    <property type="match status" value="1"/>
</dbReference>
<dbReference type="SMART" id="SM00267">
    <property type="entry name" value="GGDEF"/>
    <property type="match status" value="1"/>
</dbReference>
<dbReference type="Gene3D" id="3.30.70.270">
    <property type="match status" value="1"/>
</dbReference>
<gene>
    <name evidence="4" type="ORF">EDC29_104228</name>
</gene>
<evidence type="ECO:0000313" key="5">
    <source>
        <dbReference type="Proteomes" id="UP000295247"/>
    </source>
</evidence>
<dbReference type="Proteomes" id="UP000295247">
    <property type="component" value="Unassembled WGS sequence"/>
</dbReference>
<dbReference type="InterPro" id="IPR029787">
    <property type="entry name" value="Nucleotide_cyclase"/>
</dbReference>
<evidence type="ECO:0000259" key="3">
    <source>
        <dbReference type="PROSITE" id="PS50887"/>
    </source>
</evidence>
<dbReference type="InterPro" id="IPR048760">
    <property type="entry name" value="VP0354-like_sensor_dom"/>
</dbReference>
<dbReference type="InterPro" id="IPR052163">
    <property type="entry name" value="DGC-Regulatory_Protein"/>
</dbReference>
<reference evidence="4 5" key="1">
    <citation type="submission" date="2019-03" db="EMBL/GenBank/DDBJ databases">
        <title>Genomic Encyclopedia of Type Strains, Phase IV (KMG-IV): sequencing the most valuable type-strain genomes for metagenomic binning, comparative biology and taxonomic classification.</title>
        <authorList>
            <person name="Goeker M."/>
        </authorList>
    </citation>
    <scope>NUCLEOTIDE SEQUENCE [LARGE SCALE GENOMIC DNA]</scope>
    <source>
        <strain evidence="4 5">DSM 203</strain>
    </source>
</reference>
<comment type="cofactor">
    <cofactor evidence="1">
        <name>Mg(2+)</name>
        <dbReference type="ChEBI" id="CHEBI:18420"/>
    </cofactor>
</comment>
<feature type="transmembrane region" description="Helical" evidence="2">
    <location>
        <begin position="20"/>
        <end position="46"/>
    </location>
</feature>
<sequence>MQTGQDAERDGGGERQDRLIAHSLTLFFAIFLAIAAVIGGLGAIFYQSEVKRYLENTAEQERYRIELLRYLVHGTFDDVIGDLFVLAGQNELEWLLVDGDTQHLRSAIADEYLAFSTLKGVYDQLRFLDLEGRERVRVNYNDGAPAVVRNADLQDKHHRYYFTASLALRRGQVYVSPFDLNIEHGGLERPLKPMIRLGTPVFDAVGNKRGVVLINYLGEHLLDRLATAGAAMSGELALLNADGYWMLSPREDDTWGFMIPERAARRFDNDYPREWALLRAHEQGQVHTDNGLFTFAELHPLEPGRRLGVGHLARTAPGTERYVWYLVSQVPAAVIEHYTGGLLTRLLMLGAGVLLVIAVGSWYLALGIIRRRLYESQLVTLAHYDRLTGLPNRTLFFDRLERLHESAMRYGRRYGLLYLDLDGFKQVNDTFGHHAGDRLLEQVAVLLRQGVRRADTVARLGGDEFAILLSEVGDADTAHQFGNKLITLIGDAEQLHSQGVRVGASAGIAIYPDHASSPELLVRRADQAMYAAKKRGKNKCVVCRRLVLS</sequence>
<accession>A0A4R4ACU7</accession>
<dbReference type="InterPro" id="IPR043128">
    <property type="entry name" value="Rev_trsase/Diguanyl_cyclase"/>
</dbReference>
<keyword evidence="2" id="KW-0812">Transmembrane</keyword>
<dbReference type="SUPFAM" id="SSF103190">
    <property type="entry name" value="Sensory domain-like"/>
    <property type="match status" value="2"/>
</dbReference>
<dbReference type="CDD" id="cd18773">
    <property type="entry name" value="PDC1_HK_sensor"/>
    <property type="match status" value="1"/>
</dbReference>
<proteinExistence type="predicted"/>
<dbReference type="PANTHER" id="PTHR46663">
    <property type="entry name" value="DIGUANYLATE CYCLASE DGCT-RELATED"/>
    <property type="match status" value="1"/>
</dbReference>
<dbReference type="PANTHER" id="PTHR46663:SF2">
    <property type="entry name" value="GGDEF DOMAIN-CONTAINING PROTEIN"/>
    <property type="match status" value="1"/>
</dbReference>
<evidence type="ECO:0000313" key="4">
    <source>
        <dbReference type="EMBL" id="TCW36436.1"/>
    </source>
</evidence>
<dbReference type="CDD" id="cd01949">
    <property type="entry name" value="GGDEF"/>
    <property type="match status" value="1"/>
</dbReference>
<dbReference type="SUPFAM" id="SSF55073">
    <property type="entry name" value="Nucleotide cyclase"/>
    <property type="match status" value="1"/>
</dbReference>
<keyword evidence="2" id="KW-1133">Transmembrane helix</keyword>
<feature type="domain" description="GGDEF" evidence="3">
    <location>
        <begin position="412"/>
        <end position="545"/>
    </location>
</feature>
<dbReference type="InterPro" id="IPR029151">
    <property type="entry name" value="Sensor-like_sf"/>
</dbReference>
<dbReference type="FunFam" id="3.30.70.270:FF:000001">
    <property type="entry name" value="Diguanylate cyclase domain protein"/>
    <property type="match status" value="1"/>
</dbReference>
<organism evidence="4 5">
    <name type="scientific">Marichromatium gracile</name>
    <name type="common">Chromatium gracile</name>
    <dbReference type="NCBI Taxonomy" id="1048"/>
    <lineage>
        <taxon>Bacteria</taxon>
        <taxon>Pseudomonadati</taxon>
        <taxon>Pseudomonadota</taxon>
        <taxon>Gammaproteobacteria</taxon>
        <taxon>Chromatiales</taxon>
        <taxon>Chromatiaceae</taxon>
        <taxon>Marichromatium</taxon>
    </lineage>
</organism>
<dbReference type="AlphaFoldDB" id="A0A4R4ACU7"/>
<dbReference type="NCBIfam" id="TIGR00254">
    <property type="entry name" value="GGDEF"/>
    <property type="match status" value="1"/>
</dbReference>
<keyword evidence="2" id="KW-0472">Membrane</keyword>
<feature type="transmembrane region" description="Helical" evidence="2">
    <location>
        <begin position="346"/>
        <end position="366"/>
    </location>
</feature>
<dbReference type="EMBL" id="SMDC01000004">
    <property type="protein sequence ID" value="TCW36436.1"/>
    <property type="molecule type" value="Genomic_DNA"/>
</dbReference>
<name>A0A4R4ACU7_MARGR</name>
<comment type="caution">
    <text evidence="4">The sequence shown here is derived from an EMBL/GenBank/DDBJ whole genome shotgun (WGS) entry which is preliminary data.</text>
</comment>
<dbReference type="RefSeq" id="WP_132229449.1">
    <property type="nucleotide sequence ID" value="NZ_NRRH01000036.1"/>
</dbReference>
<evidence type="ECO:0000256" key="2">
    <source>
        <dbReference type="SAM" id="Phobius"/>
    </source>
</evidence>
<protein>
    <submittedName>
        <fullName evidence="4">Diguanylate cyclase (GGDEF)-like protein</fullName>
    </submittedName>
</protein>
<dbReference type="Gene3D" id="3.30.450.20">
    <property type="entry name" value="PAS domain"/>
    <property type="match status" value="2"/>
</dbReference>
<evidence type="ECO:0000256" key="1">
    <source>
        <dbReference type="ARBA" id="ARBA00001946"/>
    </source>
</evidence>
<dbReference type="InterPro" id="IPR000160">
    <property type="entry name" value="GGDEF_dom"/>
</dbReference>